<keyword evidence="8" id="KW-1133">Transmembrane helix</keyword>
<dbReference type="RefSeq" id="WP_055672839.1">
    <property type="nucleotide sequence ID" value="NZ_CXWD01000014.1"/>
</dbReference>
<keyword evidence="5 11" id="KW-0808">Transferase</keyword>
<dbReference type="SUPFAM" id="SSF55874">
    <property type="entry name" value="ATPase domain of HSP90 chaperone/DNA topoisomerase II/histidine kinase"/>
    <property type="match status" value="1"/>
</dbReference>
<dbReference type="InterPro" id="IPR050428">
    <property type="entry name" value="TCS_sensor_his_kinase"/>
</dbReference>
<keyword evidence="9" id="KW-0472">Membrane</keyword>
<evidence type="ECO:0000313" key="11">
    <source>
        <dbReference type="EMBL" id="CTQ73119.1"/>
    </source>
</evidence>
<dbReference type="InterPro" id="IPR004358">
    <property type="entry name" value="Sig_transdc_His_kin-like_C"/>
</dbReference>
<evidence type="ECO:0000256" key="5">
    <source>
        <dbReference type="ARBA" id="ARBA00022679"/>
    </source>
</evidence>
<dbReference type="InterPro" id="IPR036890">
    <property type="entry name" value="HATPase_C_sf"/>
</dbReference>
<dbReference type="STRING" id="388408.LAX5112_03429"/>
<evidence type="ECO:0000259" key="10">
    <source>
        <dbReference type="PROSITE" id="PS50109"/>
    </source>
</evidence>
<accession>A0A0M7AE06</accession>
<dbReference type="SMART" id="SM00387">
    <property type="entry name" value="HATPase_c"/>
    <property type="match status" value="1"/>
</dbReference>
<gene>
    <name evidence="11" type="primary">qseC_2</name>
    <name evidence="11" type="ORF">LAX5112_03429</name>
</gene>
<dbReference type="InterPro" id="IPR003594">
    <property type="entry name" value="HATPase_dom"/>
</dbReference>
<dbReference type="CDD" id="cd00075">
    <property type="entry name" value="HATPase"/>
    <property type="match status" value="1"/>
</dbReference>
<comment type="catalytic activity">
    <reaction evidence="1">
        <text>ATP + protein L-histidine = ADP + protein N-phospho-L-histidine.</text>
        <dbReference type="EC" id="2.7.13.3"/>
    </reaction>
</comment>
<evidence type="ECO:0000256" key="3">
    <source>
        <dbReference type="ARBA" id="ARBA00012438"/>
    </source>
</evidence>
<dbReference type="EC" id="2.7.13.3" evidence="3"/>
<proteinExistence type="predicted"/>
<dbReference type="AlphaFoldDB" id="A0A0M7AE06"/>
<dbReference type="Pfam" id="PF02518">
    <property type="entry name" value="HATPase_c"/>
    <property type="match status" value="1"/>
</dbReference>
<dbReference type="GO" id="GO:0000155">
    <property type="term" value="F:phosphorelay sensor kinase activity"/>
    <property type="evidence" value="ECO:0007669"/>
    <property type="project" value="InterPro"/>
</dbReference>
<dbReference type="PRINTS" id="PR00344">
    <property type="entry name" value="BCTRLSENSOR"/>
</dbReference>
<sequence length="476" mass="51731">MKRSYSLRLRLTLIILLPLLLVAGLAGVWQLNNARSTASDVFDRSLQSAALAVTNDVALSGGDALVANTRKILSDTSGGRVYYHVYAPDGVIVAGYATPPVGIPTSADGDLSPVYFNGEYLGREVRGYRMRTRMQVDGFSGVFTTTVWQDVSIRAAFVQDLTLRSLSVISSIILSLALIVWFGIRIGLWPLSDLQQAIDLRSGEDLKPIRRPVPVEVQGIVQTLNRLLGQVTEVMATQNEFISNAAHQLRNPIAGVLALAEAVRSAKSEDAMRERAEDLVNAVKDTSLLAQKLLTYERAKAIDQTSLKEAFSVNKLLDPLVSEYRNRFPPDVEIIWTPAPEDVRITGDRTMIREAVSNLIDNAFRHGGPKLDTITVGFERLGPDLSITIADNGVGLTPDQIRTARMRFGQVSENSGGSGLGLPIVERVAERHGGRLELKDQNPGLVVRMIISVGTCAAASQPADFTPTQLSAAHPE</sequence>
<dbReference type="Pfam" id="PF00512">
    <property type="entry name" value="HisKA"/>
    <property type="match status" value="1"/>
</dbReference>
<evidence type="ECO:0000256" key="4">
    <source>
        <dbReference type="ARBA" id="ARBA00022553"/>
    </source>
</evidence>
<dbReference type="Pfam" id="PF08521">
    <property type="entry name" value="2CSK_N"/>
    <property type="match status" value="1"/>
</dbReference>
<evidence type="ECO:0000256" key="6">
    <source>
        <dbReference type="ARBA" id="ARBA00022692"/>
    </source>
</evidence>
<dbReference type="CDD" id="cd00082">
    <property type="entry name" value="HisKA"/>
    <property type="match status" value="1"/>
</dbReference>
<dbReference type="Gene3D" id="1.10.287.130">
    <property type="match status" value="1"/>
</dbReference>
<keyword evidence="6" id="KW-0812">Transmembrane</keyword>
<protein>
    <recommendedName>
        <fullName evidence="3">histidine kinase</fullName>
        <ecNumber evidence="3">2.7.13.3</ecNumber>
    </recommendedName>
</protein>
<evidence type="ECO:0000256" key="1">
    <source>
        <dbReference type="ARBA" id="ARBA00000085"/>
    </source>
</evidence>
<comment type="subcellular location">
    <subcellularLocation>
        <location evidence="2">Membrane</location>
    </subcellularLocation>
</comment>
<keyword evidence="12" id="KW-1185">Reference proteome</keyword>
<evidence type="ECO:0000256" key="7">
    <source>
        <dbReference type="ARBA" id="ARBA00022777"/>
    </source>
</evidence>
<organism evidence="11 12">
    <name type="scientific">Roseibium alexandrii</name>
    <dbReference type="NCBI Taxonomy" id="388408"/>
    <lineage>
        <taxon>Bacteria</taxon>
        <taxon>Pseudomonadati</taxon>
        <taxon>Pseudomonadota</taxon>
        <taxon>Alphaproteobacteria</taxon>
        <taxon>Hyphomicrobiales</taxon>
        <taxon>Stappiaceae</taxon>
        <taxon>Roseibium</taxon>
    </lineage>
</organism>
<dbReference type="OrthoDB" id="913606at2"/>
<evidence type="ECO:0000256" key="2">
    <source>
        <dbReference type="ARBA" id="ARBA00004370"/>
    </source>
</evidence>
<dbReference type="PANTHER" id="PTHR45436">
    <property type="entry name" value="SENSOR HISTIDINE KINASE YKOH"/>
    <property type="match status" value="1"/>
</dbReference>
<reference evidence="12" key="1">
    <citation type="submission" date="2015-07" db="EMBL/GenBank/DDBJ databases">
        <authorList>
            <person name="Rodrigo-Torres Lidia"/>
            <person name="Arahal R.David."/>
        </authorList>
    </citation>
    <scope>NUCLEOTIDE SEQUENCE [LARGE SCALE GENOMIC DNA]</scope>
    <source>
        <strain evidence="12">CECT 5112</strain>
    </source>
</reference>
<dbReference type="SUPFAM" id="SSF47384">
    <property type="entry name" value="Homodimeric domain of signal transducing histidine kinase"/>
    <property type="match status" value="1"/>
</dbReference>
<evidence type="ECO:0000313" key="12">
    <source>
        <dbReference type="Proteomes" id="UP000053235"/>
    </source>
</evidence>
<dbReference type="PANTHER" id="PTHR45436:SF1">
    <property type="entry name" value="SENSOR PROTEIN QSEC"/>
    <property type="match status" value="1"/>
</dbReference>
<dbReference type="Proteomes" id="UP000053235">
    <property type="component" value="Unassembled WGS sequence"/>
</dbReference>
<dbReference type="InterPro" id="IPR036097">
    <property type="entry name" value="HisK_dim/P_sf"/>
</dbReference>
<evidence type="ECO:0000256" key="8">
    <source>
        <dbReference type="ARBA" id="ARBA00022989"/>
    </source>
</evidence>
<dbReference type="SMART" id="SM00388">
    <property type="entry name" value="HisKA"/>
    <property type="match status" value="1"/>
</dbReference>
<keyword evidence="7" id="KW-0418">Kinase</keyword>
<dbReference type="InterPro" id="IPR003661">
    <property type="entry name" value="HisK_dim/P_dom"/>
</dbReference>
<dbReference type="EMBL" id="CXWD01000014">
    <property type="protein sequence ID" value="CTQ73119.1"/>
    <property type="molecule type" value="Genomic_DNA"/>
</dbReference>
<feature type="domain" description="Histidine kinase" evidence="10">
    <location>
        <begin position="244"/>
        <end position="455"/>
    </location>
</feature>
<dbReference type="PROSITE" id="PS50109">
    <property type="entry name" value="HIS_KIN"/>
    <property type="match status" value="1"/>
</dbReference>
<dbReference type="Gene3D" id="3.30.565.10">
    <property type="entry name" value="Histidine kinase-like ATPase, C-terminal domain"/>
    <property type="match status" value="1"/>
</dbReference>
<evidence type="ECO:0000256" key="9">
    <source>
        <dbReference type="ARBA" id="ARBA00023136"/>
    </source>
</evidence>
<dbReference type="GO" id="GO:0005886">
    <property type="term" value="C:plasma membrane"/>
    <property type="evidence" value="ECO:0007669"/>
    <property type="project" value="TreeGrafter"/>
</dbReference>
<name>A0A0M7AE06_9HYPH</name>
<dbReference type="InterPro" id="IPR013727">
    <property type="entry name" value="2CSK_N"/>
</dbReference>
<dbReference type="InterPro" id="IPR005467">
    <property type="entry name" value="His_kinase_dom"/>
</dbReference>
<keyword evidence="4" id="KW-0597">Phosphoprotein</keyword>